<dbReference type="Pfam" id="PF00512">
    <property type="entry name" value="HisKA"/>
    <property type="match status" value="1"/>
</dbReference>
<dbReference type="Gene3D" id="1.10.287.130">
    <property type="match status" value="1"/>
</dbReference>
<feature type="domain" description="Histidine kinase" evidence="15">
    <location>
        <begin position="269"/>
        <end position="484"/>
    </location>
</feature>
<comment type="subcellular location">
    <subcellularLocation>
        <location evidence="2">Cell membrane</location>
        <topology evidence="2">Multi-pass membrane protein</topology>
    </subcellularLocation>
</comment>
<dbReference type="Gene3D" id="3.30.565.10">
    <property type="entry name" value="Histidine kinase-like ATPase, C-terminal domain"/>
    <property type="match status" value="1"/>
</dbReference>
<dbReference type="Pfam" id="PF00672">
    <property type="entry name" value="HAMP"/>
    <property type="match status" value="1"/>
</dbReference>
<dbReference type="PROSITE" id="PS50109">
    <property type="entry name" value="HIS_KIN"/>
    <property type="match status" value="1"/>
</dbReference>
<evidence type="ECO:0000313" key="17">
    <source>
        <dbReference type="EMBL" id="MEQ2441211.1"/>
    </source>
</evidence>
<evidence type="ECO:0000256" key="9">
    <source>
        <dbReference type="ARBA" id="ARBA00022777"/>
    </source>
</evidence>
<dbReference type="CDD" id="cd00082">
    <property type="entry name" value="HisKA"/>
    <property type="match status" value="1"/>
</dbReference>
<name>A0ABV1E1P5_9FIRM</name>
<dbReference type="SUPFAM" id="SSF55874">
    <property type="entry name" value="ATPase domain of HSP90 chaperone/DNA topoisomerase II/histidine kinase"/>
    <property type="match status" value="1"/>
</dbReference>
<evidence type="ECO:0000256" key="8">
    <source>
        <dbReference type="ARBA" id="ARBA00022741"/>
    </source>
</evidence>
<dbReference type="InterPro" id="IPR003594">
    <property type="entry name" value="HATPase_dom"/>
</dbReference>
<keyword evidence="12" id="KW-0902">Two-component regulatory system</keyword>
<comment type="caution">
    <text evidence="17">The sequence shown here is derived from an EMBL/GenBank/DDBJ whole genome shotgun (WGS) entry which is preliminary data.</text>
</comment>
<feature type="transmembrane region" description="Helical" evidence="14">
    <location>
        <begin position="182"/>
        <end position="208"/>
    </location>
</feature>
<evidence type="ECO:0000256" key="12">
    <source>
        <dbReference type="ARBA" id="ARBA00023012"/>
    </source>
</evidence>
<keyword evidence="13 14" id="KW-0472">Membrane</keyword>
<dbReference type="Proteomes" id="UP001489509">
    <property type="component" value="Unassembled WGS sequence"/>
</dbReference>
<keyword evidence="8" id="KW-0547">Nucleotide-binding</keyword>
<evidence type="ECO:0000259" key="15">
    <source>
        <dbReference type="PROSITE" id="PS50109"/>
    </source>
</evidence>
<evidence type="ECO:0000256" key="13">
    <source>
        <dbReference type="ARBA" id="ARBA00023136"/>
    </source>
</evidence>
<dbReference type="InterPro" id="IPR050398">
    <property type="entry name" value="HssS/ArlS-like"/>
</dbReference>
<dbReference type="SMART" id="SM00388">
    <property type="entry name" value="HisKA"/>
    <property type="match status" value="1"/>
</dbReference>
<dbReference type="InterPro" id="IPR003660">
    <property type="entry name" value="HAMP_dom"/>
</dbReference>
<organism evidence="17 18">
    <name type="scientific">Solibaculum intestinale</name>
    <dbReference type="NCBI Taxonomy" id="3133165"/>
    <lineage>
        <taxon>Bacteria</taxon>
        <taxon>Bacillati</taxon>
        <taxon>Bacillota</taxon>
        <taxon>Clostridia</taxon>
        <taxon>Eubacteriales</taxon>
        <taxon>Oscillospiraceae</taxon>
        <taxon>Solibaculum</taxon>
    </lineage>
</organism>
<dbReference type="SMART" id="SM00387">
    <property type="entry name" value="HATPase_c"/>
    <property type="match status" value="1"/>
</dbReference>
<proteinExistence type="predicted"/>
<accession>A0ABV1E1P5</accession>
<dbReference type="PROSITE" id="PS50885">
    <property type="entry name" value="HAMP"/>
    <property type="match status" value="1"/>
</dbReference>
<keyword evidence="18" id="KW-1185">Reference proteome</keyword>
<keyword evidence="7 14" id="KW-0812">Transmembrane</keyword>
<evidence type="ECO:0000256" key="3">
    <source>
        <dbReference type="ARBA" id="ARBA00012438"/>
    </source>
</evidence>
<dbReference type="InterPro" id="IPR004358">
    <property type="entry name" value="Sig_transdc_His_kin-like_C"/>
</dbReference>
<dbReference type="SUPFAM" id="SSF158472">
    <property type="entry name" value="HAMP domain-like"/>
    <property type="match status" value="1"/>
</dbReference>
<evidence type="ECO:0000256" key="14">
    <source>
        <dbReference type="SAM" id="Phobius"/>
    </source>
</evidence>
<evidence type="ECO:0000256" key="10">
    <source>
        <dbReference type="ARBA" id="ARBA00022840"/>
    </source>
</evidence>
<dbReference type="GO" id="GO:0016301">
    <property type="term" value="F:kinase activity"/>
    <property type="evidence" value="ECO:0007669"/>
    <property type="project" value="UniProtKB-KW"/>
</dbReference>
<dbReference type="EMBL" id="JBBMFD010000019">
    <property type="protein sequence ID" value="MEQ2441211.1"/>
    <property type="molecule type" value="Genomic_DNA"/>
</dbReference>
<dbReference type="InterPro" id="IPR036890">
    <property type="entry name" value="HATPase_C_sf"/>
</dbReference>
<dbReference type="InterPro" id="IPR036097">
    <property type="entry name" value="HisK_dim/P_sf"/>
</dbReference>
<feature type="domain" description="HAMP" evidence="16">
    <location>
        <begin position="209"/>
        <end position="261"/>
    </location>
</feature>
<evidence type="ECO:0000256" key="1">
    <source>
        <dbReference type="ARBA" id="ARBA00000085"/>
    </source>
</evidence>
<dbReference type="InterPro" id="IPR005467">
    <property type="entry name" value="His_kinase_dom"/>
</dbReference>
<dbReference type="PANTHER" id="PTHR45528:SF1">
    <property type="entry name" value="SENSOR HISTIDINE KINASE CPXA"/>
    <property type="match status" value="1"/>
</dbReference>
<keyword evidence="11 14" id="KW-1133">Transmembrane helix</keyword>
<keyword evidence="5" id="KW-0597">Phosphoprotein</keyword>
<keyword evidence="10" id="KW-0067">ATP-binding</keyword>
<evidence type="ECO:0000259" key="16">
    <source>
        <dbReference type="PROSITE" id="PS50885"/>
    </source>
</evidence>
<evidence type="ECO:0000256" key="11">
    <source>
        <dbReference type="ARBA" id="ARBA00022989"/>
    </source>
</evidence>
<keyword evidence="6" id="KW-0808">Transferase</keyword>
<feature type="transmembrane region" description="Helical" evidence="14">
    <location>
        <begin position="152"/>
        <end position="173"/>
    </location>
</feature>
<dbReference type="Gene3D" id="6.10.340.10">
    <property type="match status" value="1"/>
</dbReference>
<dbReference type="PANTHER" id="PTHR45528">
    <property type="entry name" value="SENSOR HISTIDINE KINASE CPXA"/>
    <property type="match status" value="1"/>
</dbReference>
<sequence length="498" mass="55421">MRKKLSLPGVEHMSSKGITQRWLFNSLGLILAILIVIELAMAFIVQDYYYSGIRWQLGNIMTTTQESFSRYANQSQSEFASRSINAVENFSLKEQVELQVFDQNGDFILSSTGFTPELDQRPDYDMALKVLNEKSGQPIGVSSYHLSSGENVMAYTYILTNAEIMTGAVRLVVSLSGADRQIFIIVSVLLVIGIAVILFVIMSGSYFINSIVIPVKEIGVTARKIALGDFNARLEKKYNDEIGDLCDTINYMAGELGTTEKMKNDFISSVSHELRTPLTAIKGWGETLMDLDPVKDREMMEKGMEVIIGESERLSGIVEELLDFSRLQSGRLTMKMEKIDILAELGEAVFMFRERSKRENIELIYYEPELLPPVLGDRNRLKQVFVNILDNAFKYSDAGGRVRVEAEEGDGEIRVVISDTGCGISAEDLSKVKEKFYKANHTRRGSGIGLAVADEIIRMHGGNLELRSVENSGTDVIITLPVAGTSEGGEEDPPQQLQ</sequence>
<evidence type="ECO:0000256" key="4">
    <source>
        <dbReference type="ARBA" id="ARBA00022475"/>
    </source>
</evidence>
<dbReference type="CDD" id="cd06225">
    <property type="entry name" value="HAMP"/>
    <property type="match status" value="1"/>
</dbReference>
<comment type="catalytic activity">
    <reaction evidence="1">
        <text>ATP + protein L-histidine = ADP + protein N-phospho-L-histidine.</text>
        <dbReference type="EC" id="2.7.13.3"/>
    </reaction>
</comment>
<dbReference type="PRINTS" id="PR00344">
    <property type="entry name" value="BCTRLSENSOR"/>
</dbReference>
<evidence type="ECO:0000256" key="5">
    <source>
        <dbReference type="ARBA" id="ARBA00022553"/>
    </source>
</evidence>
<dbReference type="InterPro" id="IPR003661">
    <property type="entry name" value="HisK_dim/P_dom"/>
</dbReference>
<feature type="transmembrane region" description="Helical" evidence="14">
    <location>
        <begin position="21"/>
        <end position="45"/>
    </location>
</feature>
<evidence type="ECO:0000256" key="6">
    <source>
        <dbReference type="ARBA" id="ARBA00022679"/>
    </source>
</evidence>
<reference evidence="17 18" key="1">
    <citation type="submission" date="2024-03" db="EMBL/GenBank/DDBJ databases">
        <title>Human intestinal bacterial collection.</title>
        <authorList>
            <person name="Pauvert C."/>
            <person name="Hitch T.C.A."/>
            <person name="Clavel T."/>
        </authorList>
    </citation>
    <scope>NUCLEOTIDE SEQUENCE [LARGE SCALE GENOMIC DNA]</scope>
    <source>
        <strain evidence="17 18">CLA-JM-H44</strain>
    </source>
</reference>
<evidence type="ECO:0000256" key="2">
    <source>
        <dbReference type="ARBA" id="ARBA00004651"/>
    </source>
</evidence>
<dbReference type="RefSeq" id="WP_349220166.1">
    <property type="nucleotide sequence ID" value="NZ_JBBMFD010000019.1"/>
</dbReference>
<protein>
    <recommendedName>
        <fullName evidence="3">histidine kinase</fullName>
        <ecNumber evidence="3">2.7.13.3</ecNumber>
    </recommendedName>
</protein>
<keyword evidence="9 17" id="KW-0418">Kinase</keyword>
<dbReference type="SMART" id="SM00304">
    <property type="entry name" value="HAMP"/>
    <property type="match status" value="1"/>
</dbReference>
<dbReference type="SUPFAM" id="SSF47384">
    <property type="entry name" value="Homodimeric domain of signal transducing histidine kinase"/>
    <property type="match status" value="1"/>
</dbReference>
<keyword evidence="4" id="KW-1003">Cell membrane</keyword>
<dbReference type="EC" id="2.7.13.3" evidence="3"/>
<dbReference type="Pfam" id="PF02518">
    <property type="entry name" value="HATPase_c"/>
    <property type="match status" value="1"/>
</dbReference>
<gene>
    <name evidence="17" type="ORF">WMO26_10275</name>
</gene>
<evidence type="ECO:0000256" key="7">
    <source>
        <dbReference type="ARBA" id="ARBA00022692"/>
    </source>
</evidence>
<evidence type="ECO:0000313" key="18">
    <source>
        <dbReference type="Proteomes" id="UP001489509"/>
    </source>
</evidence>